<proteinExistence type="inferred from homology"/>
<dbReference type="SMART" id="SM00512">
    <property type="entry name" value="Skp1"/>
    <property type="match status" value="1"/>
</dbReference>
<comment type="similarity">
    <text evidence="1">Belongs to the SKP1 family.</text>
</comment>
<dbReference type="InterPro" id="IPR016897">
    <property type="entry name" value="SKP1"/>
</dbReference>
<organism evidence="7">
    <name type="scientific">Taenia asiatica</name>
    <name type="common">Asian tapeworm</name>
    <dbReference type="NCBI Taxonomy" id="60517"/>
    <lineage>
        <taxon>Eukaryota</taxon>
        <taxon>Metazoa</taxon>
        <taxon>Spiralia</taxon>
        <taxon>Lophotrochozoa</taxon>
        <taxon>Platyhelminthes</taxon>
        <taxon>Cestoda</taxon>
        <taxon>Eucestoda</taxon>
        <taxon>Cyclophyllidea</taxon>
        <taxon>Taeniidae</taxon>
        <taxon>Taenia</taxon>
    </lineage>
</organism>
<gene>
    <name evidence="5" type="ORF">TASK_LOCUS9952</name>
</gene>
<evidence type="ECO:0000259" key="4">
    <source>
        <dbReference type="Pfam" id="PF03931"/>
    </source>
</evidence>
<dbReference type="InterPro" id="IPR016073">
    <property type="entry name" value="Skp1_comp_POZ"/>
</dbReference>
<name>A0A0R3WGF8_TAEAS</name>
<evidence type="ECO:0000256" key="1">
    <source>
        <dbReference type="ARBA" id="ARBA00009993"/>
    </source>
</evidence>
<evidence type="ECO:0000256" key="3">
    <source>
        <dbReference type="SAM" id="MobiDB-lite"/>
    </source>
</evidence>
<reference evidence="7" key="1">
    <citation type="submission" date="2017-02" db="UniProtKB">
        <authorList>
            <consortium name="WormBaseParasite"/>
        </authorList>
    </citation>
    <scope>IDENTIFICATION</scope>
</reference>
<feature type="region of interest" description="Disordered" evidence="3">
    <location>
        <begin position="66"/>
        <end position="86"/>
    </location>
</feature>
<evidence type="ECO:0000313" key="6">
    <source>
        <dbReference type="Proteomes" id="UP000282613"/>
    </source>
</evidence>
<dbReference type="OrthoDB" id="2342932at2759"/>
<keyword evidence="6" id="KW-1185">Reference proteome</keyword>
<dbReference type="SUPFAM" id="SSF54695">
    <property type="entry name" value="POZ domain"/>
    <property type="match status" value="1"/>
</dbReference>
<protein>
    <submittedName>
        <fullName evidence="7">Skp1_POZ domain-containing protein</fullName>
    </submittedName>
</protein>
<reference evidence="5 6" key="2">
    <citation type="submission" date="2018-11" db="EMBL/GenBank/DDBJ databases">
        <authorList>
            <consortium name="Pathogen Informatics"/>
        </authorList>
    </citation>
    <scope>NUCLEOTIDE SEQUENCE [LARGE SCALE GENOMIC DNA]</scope>
</reference>
<evidence type="ECO:0000313" key="7">
    <source>
        <dbReference type="WBParaSite" id="TASK_0000995101-mRNA-1"/>
    </source>
</evidence>
<feature type="domain" description="SKP1 component POZ" evidence="4">
    <location>
        <begin position="3"/>
        <end position="66"/>
    </location>
</feature>
<dbReference type="Gene3D" id="3.30.710.10">
    <property type="entry name" value="Potassium Channel Kv1.1, Chain A"/>
    <property type="match status" value="1"/>
</dbReference>
<dbReference type="STRING" id="60517.A0A0R3WGF8"/>
<dbReference type="EMBL" id="UYRS01019804">
    <property type="protein sequence ID" value="VDK46901.1"/>
    <property type="molecule type" value="Genomic_DNA"/>
</dbReference>
<dbReference type="Proteomes" id="UP000282613">
    <property type="component" value="Unassembled WGS sequence"/>
</dbReference>
<dbReference type="GO" id="GO:0006511">
    <property type="term" value="P:ubiquitin-dependent protein catabolic process"/>
    <property type="evidence" value="ECO:0007669"/>
    <property type="project" value="InterPro"/>
</dbReference>
<dbReference type="InterPro" id="IPR001232">
    <property type="entry name" value="SKP1-like"/>
</dbReference>
<keyword evidence="2" id="KW-0833">Ubl conjugation pathway</keyword>
<evidence type="ECO:0000256" key="2">
    <source>
        <dbReference type="ARBA" id="ARBA00022786"/>
    </source>
</evidence>
<accession>A0A0R3WGF8</accession>
<dbReference type="Pfam" id="PF03931">
    <property type="entry name" value="Skp1_POZ"/>
    <property type="match status" value="1"/>
</dbReference>
<dbReference type="AlphaFoldDB" id="A0A0R3WGF8"/>
<dbReference type="WBParaSite" id="TASK_0000995101-mRNA-1">
    <property type="protein sequence ID" value="TASK_0000995101-mRNA-1"/>
    <property type="gene ID" value="TASK_0000995101"/>
</dbReference>
<dbReference type="InterPro" id="IPR011333">
    <property type="entry name" value="SKP1/BTB/POZ_sf"/>
</dbReference>
<sequence length="86" mass="9764">MPVKLVTSDAVAFDVDVVVARQSVMLRDILDDVGPEPAVDDEPIPLQYVNAEILRKVLQWCTHHKDDALQQSHDKNRDHRTDHIPS</sequence>
<dbReference type="PANTHER" id="PTHR11165">
    <property type="entry name" value="SKP1"/>
    <property type="match status" value="1"/>
</dbReference>
<evidence type="ECO:0000313" key="5">
    <source>
        <dbReference type="EMBL" id="VDK46901.1"/>
    </source>
</evidence>